<feature type="signal peptide" evidence="1">
    <location>
        <begin position="1"/>
        <end position="24"/>
    </location>
</feature>
<organism evidence="2 3">
    <name type="scientific">Thermalbibacter longus</name>
    <dbReference type="NCBI Taxonomy" id="2951981"/>
    <lineage>
        <taxon>Bacteria</taxon>
        <taxon>Pseudomonadati</taxon>
        <taxon>Thermomicrobiota</taxon>
        <taxon>Thermomicrobia</taxon>
        <taxon>Thermomicrobiales</taxon>
        <taxon>Thermomicrobiaceae</taxon>
        <taxon>Thermalbibacter</taxon>
    </lineage>
</organism>
<keyword evidence="1" id="KW-0732">Signal</keyword>
<proteinExistence type="predicted"/>
<keyword evidence="3" id="KW-1185">Reference proteome</keyword>
<gene>
    <name evidence="2" type="ORF">NET02_08990</name>
</gene>
<accession>A0AA42BB27</accession>
<feature type="chain" id="PRO_5041206760" evidence="1">
    <location>
        <begin position="25"/>
        <end position="327"/>
    </location>
</feature>
<name>A0AA42BB27_9BACT</name>
<sequence length="327" mass="35377">MKRLSRRGLRSAAFGICLALPLLACGSAVQRPFFVAEAGTMTKNLCFGVESLPGGFEVIGKEIYDNAAAARDAPDPAQRERDYAAWGRVTGSFLHWAFEPPSVPAEDADGTMSEAEIEAALERARQEMLDAPFTGATCRVDLYETIEGASQAFTAEATDLLAQPSAMEIERDRLGDESLFLVRRYDAPPISRFILMVRLQNMIGQITVSAPCDTPGAQPCAVAEDRTRSLGTLLIRRLAESAPLATPVPQGEPATTGTTLRQEAEQLCPERDYTGCVAAYLEHAQQPVPFALCRTEYGQWYFEPPAGRLGELCADGEATIIAIVGGR</sequence>
<evidence type="ECO:0000313" key="3">
    <source>
        <dbReference type="Proteomes" id="UP001165306"/>
    </source>
</evidence>
<protein>
    <submittedName>
        <fullName evidence="2">Uncharacterized protein</fullName>
    </submittedName>
</protein>
<evidence type="ECO:0000256" key="1">
    <source>
        <dbReference type="SAM" id="SignalP"/>
    </source>
</evidence>
<comment type="caution">
    <text evidence="2">The sequence shown here is derived from an EMBL/GenBank/DDBJ whole genome shotgun (WGS) entry which is preliminary data.</text>
</comment>
<reference evidence="2" key="1">
    <citation type="submission" date="2022-06" db="EMBL/GenBank/DDBJ databases">
        <title>CFH 74404 Thermomicrobiaceae sp.</title>
        <authorList>
            <person name="Ming H."/>
            <person name="Li W.-J."/>
            <person name="Zhao Z."/>
        </authorList>
    </citation>
    <scope>NUCLEOTIDE SEQUENCE</scope>
    <source>
        <strain evidence="2">CFH 74404</strain>
    </source>
</reference>
<dbReference type="EMBL" id="JAMSLR010000005">
    <property type="protein sequence ID" value="MCM8749280.1"/>
    <property type="molecule type" value="Genomic_DNA"/>
</dbReference>
<dbReference type="AlphaFoldDB" id="A0AA42BB27"/>
<dbReference type="Proteomes" id="UP001165306">
    <property type="component" value="Unassembled WGS sequence"/>
</dbReference>
<evidence type="ECO:0000313" key="2">
    <source>
        <dbReference type="EMBL" id="MCM8749280.1"/>
    </source>
</evidence>
<dbReference type="RefSeq" id="WP_284057061.1">
    <property type="nucleotide sequence ID" value="NZ_JAMSLR010000005.1"/>
</dbReference>